<dbReference type="GO" id="GO:0003824">
    <property type="term" value="F:catalytic activity"/>
    <property type="evidence" value="ECO:0007669"/>
    <property type="project" value="InterPro"/>
</dbReference>
<dbReference type="OrthoDB" id="9132167at2"/>
<evidence type="ECO:0000313" key="4">
    <source>
        <dbReference type="Proteomes" id="UP000199092"/>
    </source>
</evidence>
<evidence type="ECO:0000256" key="1">
    <source>
        <dbReference type="ARBA" id="ARBA00022763"/>
    </source>
</evidence>
<dbReference type="CDD" id="cd06445">
    <property type="entry name" value="ATase"/>
    <property type="match status" value="1"/>
</dbReference>
<dbReference type="GO" id="GO:0003677">
    <property type="term" value="F:DNA binding"/>
    <property type="evidence" value="ECO:0007669"/>
    <property type="project" value="UniProtKB-KW"/>
</dbReference>
<dbReference type="PANTHER" id="PTHR42942">
    <property type="entry name" value="6-O-METHYLGUANINE DNA METHYLTRANSFERASE"/>
    <property type="match status" value="1"/>
</dbReference>
<dbReference type="InterPro" id="IPR036388">
    <property type="entry name" value="WH-like_DNA-bd_sf"/>
</dbReference>
<dbReference type="InterPro" id="IPR036217">
    <property type="entry name" value="MethylDNA_cys_MeTrfase_DNAb"/>
</dbReference>
<dbReference type="EMBL" id="LT629749">
    <property type="protein sequence ID" value="SDS85865.1"/>
    <property type="molecule type" value="Genomic_DNA"/>
</dbReference>
<reference evidence="3 4" key="1">
    <citation type="submission" date="2016-10" db="EMBL/GenBank/DDBJ databases">
        <authorList>
            <person name="de Groot N.N."/>
        </authorList>
    </citation>
    <scope>NUCLEOTIDE SEQUENCE [LARGE SCALE GENOMIC DNA]</scope>
    <source>
        <strain evidence="3 4">DSM 21741</strain>
    </source>
</reference>
<organism evidence="3 4">
    <name type="scientific">Friedmanniella luteola</name>
    <dbReference type="NCBI Taxonomy" id="546871"/>
    <lineage>
        <taxon>Bacteria</taxon>
        <taxon>Bacillati</taxon>
        <taxon>Actinomycetota</taxon>
        <taxon>Actinomycetes</taxon>
        <taxon>Propionibacteriales</taxon>
        <taxon>Nocardioidaceae</taxon>
        <taxon>Friedmanniella</taxon>
    </lineage>
</organism>
<dbReference type="SUPFAM" id="SSF46767">
    <property type="entry name" value="Methylated DNA-protein cysteine methyltransferase, C-terminal domain"/>
    <property type="match status" value="1"/>
</dbReference>
<dbReference type="InterPro" id="IPR014048">
    <property type="entry name" value="MethylDNA_cys_MeTrfase_DNA-bd"/>
</dbReference>
<dbReference type="InterPro" id="IPR052520">
    <property type="entry name" value="ATL_DNA_repair"/>
</dbReference>
<keyword evidence="3" id="KW-0238">DNA-binding</keyword>
<dbReference type="Pfam" id="PF01035">
    <property type="entry name" value="DNA_binding_1"/>
    <property type="match status" value="1"/>
</dbReference>
<dbReference type="GO" id="GO:0006281">
    <property type="term" value="P:DNA repair"/>
    <property type="evidence" value="ECO:0007669"/>
    <property type="project" value="InterPro"/>
</dbReference>
<sequence>MTGEPFEPGAADPEAYVEAVLRLVEQVPAGRVTTYGDLAEAVGRGGPRQVGHVMATWGGGVPWWRVVRADGSPARGLEQEALRRLAAEGAPLRGRRVVLVEARQPPAGHRPGPPPDVA</sequence>
<protein>
    <submittedName>
        <fullName evidence="3">Alkylated DNA nucleotide flippase Atl1, participates in nucleotide excision repair, Ada-like DNA-binding domain</fullName>
    </submittedName>
</protein>
<dbReference type="RefSeq" id="WP_091413208.1">
    <property type="nucleotide sequence ID" value="NZ_LT629749.1"/>
</dbReference>
<accession>A0A1H1VMF8</accession>
<evidence type="ECO:0000313" key="3">
    <source>
        <dbReference type="EMBL" id="SDS85865.1"/>
    </source>
</evidence>
<gene>
    <name evidence="3" type="ORF">SAMN04488543_2528</name>
</gene>
<keyword evidence="4" id="KW-1185">Reference proteome</keyword>
<feature type="domain" description="Methylated-DNA-[protein]-cysteine S-methyltransferase DNA binding" evidence="2">
    <location>
        <begin position="18"/>
        <end position="89"/>
    </location>
</feature>
<name>A0A1H1VMF8_9ACTN</name>
<dbReference type="STRING" id="546871.SAMN04488543_2528"/>
<dbReference type="Gene3D" id="1.10.10.10">
    <property type="entry name" value="Winged helix-like DNA-binding domain superfamily/Winged helix DNA-binding domain"/>
    <property type="match status" value="1"/>
</dbReference>
<proteinExistence type="predicted"/>
<dbReference type="AlphaFoldDB" id="A0A1H1VMF8"/>
<keyword evidence="1" id="KW-0227">DNA damage</keyword>
<dbReference type="PANTHER" id="PTHR42942:SF1">
    <property type="entry name" value="ALKYLTRANSFERASE-LIKE PROTEIN 1"/>
    <property type="match status" value="1"/>
</dbReference>
<evidence type="ECO:0000259" key="2">
    <source>
        <dbReference type="Pfam" id="PF01035"/>
    </source>
</evidence>
<dbReference type="Proteomes" id="UP000199092">
    <property type="component" value="Chromosome I"/>
</dbReference>